<gene>
    <name evidence="1" type="ORF">HMPREF1092_03116</name>
</gene>
<dbReference type="Proteomes" id="UP000013097">
    <property type="component" value="Unassembled WGS sequence"/>
</dbReference>
<evidence type="ECO:0000313" key="2">
    <source>
        <dbReference type="Proteomes" id="UP000013097"/>
    </source>
</evidence>
<proteinExistence type="predicted"/>
<dbReference type="PATRIC" id="fig|999411.4.peg.3028"/>
<comment type="caution">
    <text evidence="1">The sequence shown here is derived from an EMBL/GenBank/DDBJ whole genome shotgun (WGS) entry which is preliminary data.</text>
</comment>
<dbReference type="EMBL" id="AGYT01000019">
    <property type="protein sequence ID" value="ENY99979.1"/>
    <property type="molecule type" value="Genomic_DNA"/>
</dbReference>
<dbReference type="HOGENOM" id="CLU_2408044_0_0_9"/>
<sequence>MANMKIKDYLGFFTSLVGDEIDYIIHFKDERPEMSKYPNLLKLGNWNNYGDKGYRLVCKIGKEDLLELISIETEIDKSKIEIVIPANNIWIK</sequence>
<name>N9WAQ5_9CLOT</name>
<dbReference type="AlphaFoldDB" id="N9WAQ5"/>
<accession>N9WAQ5</accession>
<organism evidence="1 2">
    <name type="scientific">Clostridium thermobutyricum</name>
    <dbReference type="NCBI Taxonomy" id="29372"/>
    <lineage>
        <taxon>Bacteria</taxon>
        <taxon>Bacillati</taxon>
        <taxon>Bacillota</taxon>
        <taxon>Clostridia</taxon>
        <taxon>Eubacteriales</taxon>
        <taxon>Clostridiaceae</taxon>
        <taxon>Clostridium</taxon>
    </lineage>
</organism>
<protein>
    <submittedName>
        <fullName evidence="1">Uncharacterized protein</fullName>
    </submittedName>
</protein>
<evidence type="ECO:0000313" key="1">
    <source>
        <dbReference type="EMBL" id="ENY99979.1"/>
    </source>
</evidence>
<reference evidence="1 2" key="1">
    <citation type="submission" date="2013-01" db="EMBL/GenBank/DDBJ databases">
        <title>The Genome Sequence of Clostridium colicanis 209318.</title>
        <authorList>
            <consortium name="The Broad Institute Genome Sequencing Platform"/>
            <person name="Earl A."/>
            <person name="Ward D."/>
            <person name="Feldgarden M."/>
            <person name="Gevers D."/>
            <person name="Courvalin P."/>
            <person name="Lambert T."/>
            <person name="Walker B."/>
            <person name="Young S.K."/>
            <person name="Zeng Q."/>
            <person name="Gargeya S."/>
            <person name="Fitzgerald M."/>
            <person name="Haas B."/>
            <person name="Abouelleil A."/>
            <person name="Alvarado L."/>
            <person name="Arachchi H.M."/>
            <person name="Berlin A.M."/>
            <person name="Chapman S.B."/>
            <person name="Dewar J."/>
            <person name="Goldberg J."/>
            <person name="Griggs A."/>
            <person name="Gujja S."/>
            <person name="Hansen M."/>
            <person name="Howarth C."/>
            <person name="Imamovic A."/>
            <person name="Larimer J."/>
            <person name="McCowan C."/>
            <person name="Murphy C."/>
            <person name="Neiman D."/>
            <person name="Pearson M."/>
            <person name="Priest M."/>
            <person name="Roberts A."/>
            <person name="Saif S."/>
            <person name="Shea T."/>
            <person name="Sisk P."/>
            <person name="Sykes S."/>
            <person name="Wortman J."/>
            <person name="Nusbaum C."/>
            <person name="Birren B."/>
        </authorList>
    </citation>
    <scope>NUCLEOTIDE SEQUENCE [LARGE SCALE GENOMIC DNA]</scope>
    <source>
        <strain evidence="1 2">209318</strain>
    </source>
</reference>
<keyword evidence="2" id="KW-1185">Reference proteome</keyword>